<gene>
    <name evidence="3" type="ORF">ALQ30_200686</name>
</gene>
<sequence>MSHSLALSSTSACNSASNAPSQVLLALGMDSTKALASVRVSLGRYTTQADVERAVEVFSKALSAPATFW</sequence>
<reference evidence="3 4" key="1">
    <citation type="submission" date="2018-08" db="EMBL/GenBank/DDBJ databases">
        <title>Recombination of ecologically and evolutionarily significant loci maintains genetic cohesion in the Pseudomonas syringae species complex.</title>
        <authorList>
            <person name="Dillon M."/>
            <person name="Thakur S."/>
            <person name="Almeida R.N.D."/>
            <person name="Weir B.S."/>
            <person name="Guttman D.S."/>
        </authorList>
    </citation>
    <scope>NUCLEOTIDE SEQUENCE [LARGE SCALE GENOMIC DNA]</scope>
    <source>
        <strain evidence="3 4">ICMP 3706</strain>
    </source>
</reference>
<evidence type="ECO:0000313" key="4">
    <source>
        <dbReference type="Proteomes" id="UP000281604"/>
    </source>
</evidence>
<dbReference type="EMBL" id="RBQE01000611">
    <property type="protein sequence ID" value="RMO94938.1"/>
    <property type="molecule type" value="Genomic_DNA"/>
</dbReference>
<organism evidence="3 4">
    <name type="scientific">Pseudomonas syringae pv. persicae</name>
    <dbReference type="NCBI Taxonomy" id="237306"/>
    <lineage>
        <taxon>Bacteria</taxon>
        <taxon>Pseudomonadati</taxon>
        <taxon>Pseudomonadota</taxon>
        <taxon>Gammaproteobacteria</taxon>
        <taxon>Pseudomonadales</taxon>
        <taxon>Pseudomonadaceae</taxon>
        <taxon>Pseudomonas</taxon>
    </lineage>
</organism>
<comment type="catalytic activity">
    <reaction evidence="2">
        <text>(sulfur carrier)-H + L-cysteine = (sulfur carrier)-SH + L-alanine</text>
        <dbReference type="Rhea" id="RHEA:43892"/>
        <dbReference type="Rhea" id="RHEA-COMP:14737"/>
        <dbReference type="Rhea" id="RHEA-COMP:14739"/>
        <dbReference type="ChEBI" id="CHEBI:29917"/>
        <dbReference type="ChEBI" id="CHEBI:35235"/>
        <dbReference type="ChEBI" id="CHEBI:57972"/>
        <dbReference type="ChEBI" id="CHEBI:64428"/>
        <dbReference type="EC" id="2.8.1.7"/>
    </reaction>
</comment>
<evidence type="ECO:0000256" key="1">
    <source>
        <dbReference type="ARBA" id="ARBA00001933"/>
    </source>
</evidence>
<dbReference type="GO" id="GO:0031071">
    <property type="term" value="F:cysteine desulfurase activity"/>
    <property type="evidence" value="ECO:0007669"/>
    <property type="project" value="UniProtKB-EC"/>
</dbReference>
<evidence type="ECO:0000313" key="3">
    <source>
        <dbReference type="EMBL" id="RMO94938.1"/>
    </source>
</evidence>
<comment type="cofactor">
    <cofactor evidence="1">
        <name>pyridoxal 5'-phosphate</name>
        <dbReference type="ChEBI" id="CHEBI:597326"/>
    </cofactor>
</comment>
<comment type="caution">
    <text evidence="3">The sequence shown here is derived from an EMBL/GenBank/DDBJ whole genome shotgun (WGS) entry which is preliminary data.</text>
</comment>
<evidence type="ECO:0000256" key="2">
    <source>
        <dbReference type="ARBA" id="ARBA00050776"/>
    </source>
</evidence>
<accession>A0A3M3ZK07</accession>
<dbReference type="PANTHER" id="PTHR11601:SF34">
    <property type="entry name" value="CYSTEINE DESULFURASE"/>
    <property type="match status" value="1"/>
</dbReference>
<dbReference type="Proteomes" id="UP000281604">
    <property type="component" value="Unassembled WGS sequence"/>
</dbReference>
<dbReference type="AlphaFoldDB" id="A0A3M3ZK07"/>
<dbReference type="InterPro" id="IPR015422">
    <property type="entry name" value="PyrdxlP-dep_Trfase_small"/>
</dbReference>
<proteinExistence type="predicted"/>
<dbReference type="InterPro" id="IPR015424">
    <property type="entry name" value="PyrdxlP-dep_Trfase"/>
</dbReference>
<protein>
    <submittedName>
        <fullName evidence="3">Uncharacterized protein</fullName>
    </submittedName>
</protein>
<dbReference type="SUPFAM" id="SSF53383">
    <property type="entry name" value="PLP-dependent transferases"/>
    <property type="match status" value="1"/>
</dbReference>
<dbReference type="Gene3D" id="3.90.1150.10">
    <property type="entry name" value="Aspartate Aminotransferase, domain 1"/>
    <property type="match status" value="1"/>
</dbReference>
<dbReference type="PANTHER" id="PTHR11601">
    <property type="entry name" value="CYSTEINE DESULFURYLASE FAMILY MEMBER"/>
    <property type="match status" value="1"/>
</dbReference>
<name>A0A3M3ZK07_9PSED</name>